<keyword evidence="3" id="KW-1185">Reference proteome</keyword>
<feature type="region of interest" description="Disordered" evidence="1">
    <location>
        <begin position="35"/>
        <end position="58"/>
    </location>
</feature>
<evidence type="ECO:0000256" key="1">
    <source>
        <dbReference type="SAM" id="MobiDB-lite"/>
    </source>
</evidence>
<dbReference type="AlphaFoldDB" id="R7ZN88"/>
<accession>R7ZN88</accession>
<gene>
    <name evidence="2" type="ORF">ADIS_3941</name>
</gene>
<evidence type="ECO:0000313" key="2">
    <source>
        <dbReference type="EMBL" id="EON75538.1"/>
    </source>
</evidence>
<protein>
    <submittedName>
        <fullName evidence="2">Uncharacterized protein</fullName>
    </submittedName>
</protein>
<dbReference type="EMBL" id="AQHR01000104">
    <property type="protein sequence ID" value="EON75538.1"/>
    <property type="molecule type" value="Genomic_DNA"/>
</dbReference>
<evidence type="ECO:0000313" key="3">
    <source>
        <dbReference type="Proteomes" id="UP000013909"/>
    </source>
</evidence>
<dbReference type="STRING" id="1232681.ADIS_3941"/>
<comment type="caution">
    <text evidence="2">The sequence shown here is derived from an EMBL/GenBank/DDBJ whole genome shotgun (WGS) entry which is preliminary data.</text>
</comment>
<reference evidence="2 3" key="1">
    <citation type="submission" date="2013-02" db="EMBL/GenBank/DDBJ databases">
        <title>A novel strain isolated from Lonar lake, Maharashtra, India.</title>
        <authorList>
            <person name="Singh A."/>
        </authorList>
    </citation>
    <scope>NUCLEOTIDE SEQUENCE [LARGE SCALE GENOMIC DNA]</scope>
    <source>
        <strain evidence="2 3">AK24</strain>
    </source>
</reference>
<proteinExistence type="predicted"/>
<dbReference type="Proteomes" id="UP000013909">
    <property type="component" value="Unassembled WGS sequence"/>
</dbReference>
<organism evidence="2 3">
    <name type="scientific">Lunatimonas lonarensis</name>
    <dbReference type="NCBI Taxonomy" id="1232681"/>
    <lineage>
        <taxon>Bacteria</taxon>
        <taxon>Pseudomonadati</taxon>
        <taxon>Bacteroidota</taxon>
        <taxon>Cytophagia</taxon>
        <taxon>Cytophagales</taxon>
        <taxon>Cyclobacteriaceae</taxon>
    </lineage>
</organism>
<sequence>MTLALEAGVVKFRSYLVYLPDGLQLAISELLKQTADSPGPLDTTSRVGRSEGAVFESK</sequence>
<name>R7ZN88_9BACT</name>